<dbReference type="PANTHER" id="PTHR43547:SF2">
    <property type="entry name" value="HYBRID SIGNAL TRANSDUCTION HISTIDINE KINASE C"/>
    <property type="match status" value="1"/>
</dbReference>
<evidence type="ECO:0000256" key="1">
    <source>
        <dbReference type="ARBA" id="ARBA00000085"/>
    </source>
</evidence>
<dbReference type="SUPFAM" id="SSF55874">
    <property type="entry name" value="ATPase domain of HSP90 chaperone/DNA topoisomerase II/histidine kinase"/>
    <property type="match status" value="1"/>
</dbReference>
<dbReference type="InterPro" id="IPR005467">
    <property type="entry name" value="His_kinase_dom"/>
</dbReference>
<feature type="transmembrane region" description="Helical" evidence="4">
    <location>
        <begin position="282"/>
        <end position="302"/>
    </location>
</feature>
<dbReference type="EMBL" id="REFV01000002">
    <property type="protein sequence ID" value="RMB63260.1"/>
    <property type="molecule type" value="Genomic_DNA"/>
</dbReference>
<keyword evidence="3" id="KW-0597">Phosphoprotein</keyword>
<dbReference type="EC" id="2.7.13.3" evidence="2"/>
<dbReference type="PROSITE" id="PS50109">
    <property type="entry name" value="HIS_KIN"/>
    <property type="match status" value="1"/>
</dbReference>
<dbReference type="InterPro" id="IPR004358">
    <property type="entry name" value="Sig_transdc_His_kin-like_C"/>
</dbReference>
<evidence type="ECO:0000313" key="7">
    <source>
        <dbReference type="Proteomes" id="UP000281985"/>
    </source>
</evidence>
<sequence>MSLRFSKNYYFLFAIIAIITAIAVVWSTSRIIEEEQATRKLRLKQANKTAATELQEALVSYATLISGVKTFISYRNDIPRKEDIQYFLKTQISDVKAEPPFSVSYIDTNHIFQFDFTMQPAGPLHLEGTSIKDIIGESGIRRMDTLMLKDSFYASDPTNLIEGRVGFPLGFGILDSTGVSRGYLTSVAEFAPIINRVYDHVDKSQFVFSFQSTNGNYFDRTRSYNYQKLTSDDSDPEYFKNFDIAENQYVYTTIPFYNKSFTVGTAYKSPYKFSTSLIISSALWYLLILGFMLFIISQLYVYKKKNATIAAQKEQLSELVATKNKFFSIIAHDLRSPLSSVINYLDVLKGGTYENSQTNNIFGQLEDSSRNSITLLDNLLKWSKIQTGQIAFNPETLDLMSITKDQIKVQSQLLEKKGLQVRLESSYSGKVTADKNMIATVIRNLLSNAIKFSRLNGIIVIEINKVENNVSFSIEDNGIGIPDDFKDNLLDITTLTRQVGTNNEKGSGLGLILCNQFIEAHKGKLAIESAFEKGTIVSFLLPL</sequence>
<proteinExistence type="predicted"/>
<feature type="domain" description="Histidine kinase" evidence="5">
    <location>
        <begin position="329"/>
        <end position="543"/>
    </location>
</feature>
<organism evidence="6 7">
    <name type="scientific">Dokdonia sinensis</name>
    <dbReference type="NCBI Taxonomy" id="2479847"/>
    <lineage>
        <taxon>Bacteria</taxon>
        <taxon>Pseudomonadati</taxon>
        <taxon>Bacteroidota</taxon>
        <taxon>Flavobacteriia</taxon>
        <taxon>Flavobacteriales</taxon>
        <taxon>Flavobacteriaceae</taxon>
        <taxon>Dokdonia</taxon>
    </lineage>
</organism>
<keyword evidence="4" id="KW-0472">Membrane</keyword>
<evidence type="ECO:0000259" key="5">
    <source>
        <dbReference type="PROSITE" id="PS50109"/>
    </source>
</evidence>
<evidence type="ECO:0000256" key="2">
    <source>
        <dbReference type="ARBA" id="ARBA00012438"/>
    </source>
</evidence>
<protein>
    <recommendedName>
        <fullName evidence="2">histidine kinase</fullName>
        <ecNumber evidence="2">2.7.13.3</ecNumber>
    </recommendedName>
</protein>
<dbReference type="InterPro" id="IPR003594">
    <property type="entry name" value="HATPase_dom"/>
</dbReference>
<dbReference type="Gene3D" id="3.30.565.10">
    <property type="entry name" value="Histidine kinase-like ATPase, C-terminal domain"/>
    <property type="match status" value="1"/>
</dbReference>
<name>A0A3M0GEU6_9FLAO</name>
<evidence type="ECO:0000313" key="6">
    <source>
        <dbReference type="EMBL" id="RMB63260.1"/>
    </source>
</evidence>
<reference evidence="6 7" key="1">
    <citation type="submission" date="2018-10" db="EMBL/GenBank/DDBJ databases">
        <title>Dokdonia luteus sp. nov., isolated from sea water.</title>
        <authorList>
            <person name="Zhou L.Y."/>
            <person name="Du Z.J."/>
        </authorList>
    </citation>
    <scope>NUCLEOTIDE SEQUENCE [LARGE SCALE GENOMIC DNA]</scope>
    <source>
        <strain evidence="6 7">SH27</strain>
    </source>
</reference>
<evidence type="ECO:0000256" key="3">
    <source>
        <dbReference type="ARBA" id="ARBA00022553"/>
    </source>
</evidence>
<dbReference type="InterPro" id="IPR003661">
    <property type="entry name" value="HisK_dim/P_dom"/>
</dbReference>
<keyword evidence="7" id="KW-1185">Reference proteome</keyword>
<dbReference type="Proteomes" id="UP000281985">
    <property type="component" value="Unassembled WGS sequence"/>
</dbReference>
<keyword evidence="6" id="KW-0418">Kinase</keyword>
<keyword evidence="6" id="KW-0808">Transferase</keyword>
<dbReference type="SUPFAM" id="SSF47384">
    <property type="entry name" value="Homodimeric domain of signal transducing histidine kinase"/>
    <property type="match status" value="1"/>
</dbReference>
<dbReference type="InterPro" id="IPR036097">
    <property type="entry name" value="HisK_dim/P_sf"/>
</dbReference>
<dbReference type="Pfam" id="PF02518">
    <property type="entry name" value="HATPase_c"/>
    <property type="match status" value="1"/>
</dbReference>
<dbReference type="Pfam" id="PF00512">
    <property type="entry name" value="HisKA"/>
    <property type="match status" value="1"/>
</dbReference>
<comment type="catalytic activity">
    <reaction evidence="1">
        <text>ATP + protein L-histidine = ADP + protein N-phospho-L-histidine.</text>
        <dbReference type="EC" id="2.7.13.3"/>
    </reaction>
</comment>
<dbReference type="SMART" id="SM00387">
    <property type="entry name" value="HATPase_c"/>
    <property type="match status" value="1"/>
</dbReference>
<dbReference type="CDD" id="cd00082">
    <property type="entry name" value="HisKA"/>
    <property type="match status" value="1"/>
</dbReference>
<keyword evidence="4" id="KW-0812">Transmembrane</keyword>
<dbReference type="PANTHER" id="PTHR43547">
    <property type="entry name" value="TWO-COMPONENT HISTIDINE KINASE"/>
    <property type="match status" value="1"/>
</dbReference>
<accession>A0A3M0GEU6</accession>
<dbReference type="SMART" id="SM00388">
    <property type="entry name" value="HisKA"/>
    <property type="match status" value="1"/>
</dbReference>
<dbReference type="PRINTS" id="PR00344">
    <property type="entry name" value="BCTRLSENSOR"/>
</dbReference>
<dbReference type="CDD" id="cd00075">
    <property type="entry name" value="HATPase"/>
    <property type="match status" value="1"/>
</dbReference>
<dbReference type="GO" id="GO:0000155">
    <property type="term" value="F:phosphorelay sensor kinase activity"/>
    <property type="evidence" value="ECO:0007669"/>
    <property type="project" value="InterPro"/>
</dbReference>
<dbReference type="InterPro" id="IPR036890">
    <property type="entry name" value="HATPase_C_sf"/>
</dbReference>
<dbReference type="AlphaFoldDB" id="A0A3M0GEU6"/>
<gene>
    <name evidence="6" type="ORF">EAX61_02370</name>
</gene>
<keyword evidence="4" id="KW-1133">Transmembrane helix</keyword>
<comment type="caution">
    <text evidence="6">The sequence shown here is derived from an EMBL/GenBank/DDBJ whole genome shotgun (WGS) entry which is preliminary data.</text>
</comment>
<feature type="transmembrane region" description="Helical" evidence="4">
    <location>
        <begin position="9"/>
        <end position="26"/>
    </location>
</feature>
<evidence type="ECO:0000256" key="4">
    <source>
        <dbReference type="SAM" id="Phobius"/>
    </source>
</evidence>
<dbReference type="Gene3D" id="1.10.287.130">
    <property type="match status" value="1"/>
</dbReference>
<dbReference type="OrthoDB" id="9767435at2"/>
<dbReference type="RefSeq" id="WP_121916062.1">
    <property type="nucleotide sequence ID" value="NZ_REFV01000002.1"/>
</dbReference>